<dbReference type="GeneID" id="18563972"/>
<dbReference type="KEGG" id="vg:18563972"/>
<sequence length="160" mass="17653">MKVEKDVYGGWTIEMVWGDDLQGGPVTLTVRPTDPDNPPRGGISQTVLREINFTEAASSVRTVSSLYEGWEETLRSLSESRRLTDDYLTVLSAVYSDFTSKGGKKPLEHLQEITGKSNAAVKSHLWQATRRGLLARSPGRRSGSLTAKGEGILFELKLDK</sequence>
<keyword evidence="2" id="KW-1185">Reference proteome</keyword>
<dbReference type="EMBL" id="JN572689">
    <property type="protein sequence ID" value="AEM91696.1"/>
    <property type="molecule type" value="Genomic_DNA"/>
</dbReference>
<dbReference type="RefSeq" id="YP_009016056.1">
    <property type="nucleotide sequence ID" value="NC_023720.1"/>
</dbReference>
<evidence type="ECO:0008006" key="3">
    <source>
        <dbReference type="Google" id="ProtNLM"/>
    </source>
</evidence>
<name>G3LX29_9CAUD</name>
<reference evidence="1 2" key="1">
    <citation type="journal article" date="2012" name="J. Virol.">
        <title>Complete Genome Sequences of 138 Mycobacteriophages.</title>
        <authorList>
            <consortium name="the Science Education Alliance Phage Hunters Advancing Genomics and Evolutionary Science Program"/>
            <consortium name="the KwaZulu-Natal Research Institute for Tuberculosis and HIV Mycobacterial Genetics Course Students"/>
            <consortium name="the Phage Hunters Integrating Research and Education Program"/>
            <person name="Hatfull G.F."/>
        </authorList>
    </citation>
    <scope>NUCLEOTIDE SEQUENCE [LARGE SCALE GENOMIC DNA]</scope>
</reference>
<gene>
    <name evidence="1" type="primary">70</name>
    <name evidence="1" type="ORF">PERSEUS_70</name>
</gene>
<protein>
    <recommendedName>
        <fullName evidence="3">Helix-turn-helix DNA binding domain protein</fullName>
    </recommendedName>
</protein>
<evidence type="ECO:0000313" key="2">
    <source>
        <dbReference type="Proteomes" id="UP000008526"/>
    </source>
</evidence>
<dbReference type="Proteomes" id="UP000008526">
    <property type="component" value="Segment"/>
</dbReference>
<proteinExistence type="predicted"/>
<organism evidence="1 2">
    <name type="scientific">Mycobacterium phage Perseus</name>
    <dbReference type="NCBI Taxonomy" id="2922996"/>
    <lineage>
        <taxon>Viruses</taxon>
        <taxon>Duplodnaviria</taxon>
        <taxon>Heunggongvirae</taxon>
        <taxon>Uroviricota</taxon>
        <taxon>Caudoviricetes</taxon>
        <taxon>Fromanvirus</taxon>
        <taxon>Fromanvirus perseus</taxon>
    </lineage>
</organism>
<evidence type="ECO:0000313" key="1">
    <source>
        <dbReference type="EMBL" id="AEM91696.1"/>
    </source>
</evidence>
<accession>G3LX29</accession>